<gene>
    <name evidence="6" type="primary">cusB_1</name>
    <name evidence="6" type="ORF">LMG32289_05645</name>
</gene>
<evidence type="ECO:0000313" key="6">
    <source>
        <dbReference type="EMBL" id="CAG9184546.1"/>
    </source>
</evidence>
<dbReference type="Gene3D" id="2.40.30.170">
    <property type="match status" value="1"/>
</dbReference>
<evidence type="ECO:0000259" key="3">
    <source>
        <dbReference type="Pfam" id="PF25919"/>
    </source>
</evidence>
<keyword evidence="1" id="KW-0813">Transport</keyword>
<evidence type="ECO:0000259" key="2">
    <source>
        <dbReference type="Pfam" id="PF19335"/>
    </source>
</evidence>
<dbReference type="InterPro" id="IPR045800">
    <property type="entry name" value="HMBD"/>
</dbReference>
<sequence length="470" mass="49025">MNMKDRAMLGTGAAAVLLLSGVIGVLAMQDAASDPFIGHALASSADAVAHAARHQHAHGKSAASEAMPNVALRGTASAPGGTVYTCPMHPNIVTAQPGSCPICGMHLVKGNVSQPRHEAASHVTIEVAEAAYRQLGVTVEVLDRHDVKPVTRTYAVLESDQGRSTSATPKFEGWVKRLGVSAVGERVHRGQVLYDLYSADAQQRQRDYIDLLTRRDSLAGGGMAGVTQNNAMLASVAREIVRMRDRLREADIPPAVIARLETERRVTDVISVLAQADGVVTAINVKPGGFAGPNEAVLAYGDPRGTSASVVLYPDQLAQLNDGAQLTLTTEAVPGWRARVPLRITAAEVDAATRKARVRVALPTAPAALVAGAILNAEIEMRGATTLTAPRDAVLRTGHGSFVMVALGEGRFQPAEVTLGKEDAERVEIASGVAPGTAIAVNGQFLLGAEASLAATRQRLSGGAPAADVM</sequence>
<dbReference type="Pfam" id="PF25954">
    <property type="entry name" value="Beta-barrel_RND_2"/>
    <property type="match status" value="1"/>
</dbReference>
<dbReference type="Gene3D" id="2.40.420.20">
    <property type="match status" value="1"/>
</dbReference>
<organism evidence="6 7">
    <name type="scientific">Cupriavidus pampae</name>
    <dbReference type="NCBI Taxonomy" id="659251"/>
    <lineage>
        <taxon>Bacteria</taxon>
        <taxon>Pseudomonadati</taxon>
        <taxon>Pseudomonadota</taxon>
        <taxon>Betaproteobacteria</taxon>
        <taxon>Burkholderiales</taxon>
        <taxon>Burkholderiaceae</taxon>
        <taxon>Cupriavidus</taxon>
    </lineage>
</organism>
<dbReference type="Pfam" id="PF19335">
    <property type="entry name" value="HMBD"/>
    <property type="match status" value="1"/>
</dbReference>
<feature type="domain" description="Heavy metal binding" evidence="2">
    <location>
        <begin position="83"/>
        <end position="109"/>
    </location>
</feature>
<keyword evidence="7" id="KW-1185">Reference proteome</keyword>
<dbReference type="InterPro" id="IPR058790">
    <property type="entry name" value="BSH_CusB"/>
</dbReference>
<accession>A0ABM8XVW4</accession>
<evidence type="ECO:0000256" key="1">
    <source>
        <dbReference type="ARBA" id="ARBA00022448"/>
    </source>
</evidence>
<evidence type="ECO:0000259" key="5">
    <source>
        <dbReference type="Pfam" id="PF25975"/>
    </source>
</evidence>
<comment type="caution">
    <text evidence="6">The sequence shown here is derived from an EMBL/GenBank/DDBJ whole genome shotgun (WGS) entry which is preliminary data.</text>
</comment>
<dbReference type="EMBL" id="CAJZAG010000013">
    <property type="protein sequence ID" value="CAG9184546.1"/>
    <property type="molecule type" value="Genomic_DNA"/>
</dbReference>
<evidence type="ECO:0000313" key="7">
    <source>
        <dbReference type="Proteomes" id="UP000706525"/>
    </source>
</evidence>
<name>A0ABM8XVW4_9BURK</name>
<reference evidence="6 7" key="1">
    <citation type="submission" date="2021-08" db="EMBL/GenBank/DDBJ databases">
        <authorList>
            <person name="Peeters C."/>
        </authorList>
    </citation>
    <scope>NUCLEOTIDE SEQUENCE [LARGE SCALE GENOMIC DNA]</scope>
    <source>
        <strain evidence="6 7">LMG 32289</strain>
    </source>
</reference>
<dbReference type="InterPro" id="IPR058649">
    <property type="entry name" value="CzcB_C"/>
</dbReference>
<dbReference type="PANTHER" id="PTHR30097">
    <property type="entry name" value="CATION EFFLUX SYSTEM PROTEIN CUSB"/>
    <property type="match status" value="1"/>
</dbReference>
<dbReference type="Pfam" id="PF25975">
    <property type="entry name" value="CzcB_C"/>
    <property type="match status" value="1"/>
</dbReference>
<proteinExistence type="predicted"/>
<dbReference type="Pfam" id="PF25919">
    <property type="entry name" value="BSH_CusB"/>
    <property type="match status" value="1"/>
</dbReference>
<evidence type="ECO:0000259" key="4">
    <source>
        <dbReference type="Pfam" id="PF25954"/>
    </source>
</evidence>
<dbReference type="InterPro" id="IPR051909">
    <property type="entry name" value="MFP_Cation_Efflux"/>
</dbReference>
<feature type="domain" description="CzcB-like C-terminal circularly permuted SH3-like" evidence="5">
    <location>
        <begin position="388"/>
        <end position="447"/>
    </location>
</feature>
<dbReference type="Proteomes" id="UP000706525">
    <property type="component" value="Unassembled WGS sequence"/>
</dbReference>
<dbReference type="PANTHER" id="PTHR30097:SF4">
    <property type="entry name" value="SLR6042 PROTEIN"/>
    <property type="match status" value="1"/>
</dbReference>
<feature type="domain" description="CusB-like barrel-sandwich hybrid" evidence="3">
    <location>
        <begin position="169"/>
        <end position="290"/>
    </location>
</feature>
<feature type="domain" description="CusB-like beta-barrel" evidence="4">
    <location>
        <begin position="315"/>
        <end position="379"/>
    </location>
</feature>
<dbReference type="InterPro" id="IPR058792">
    <property type="entry name" value="Beta-barrel_RND_2"/>
</dbReference>
<protein>
    <submittedName>
        <fullName evidence="6">Cation efflux system protein CusB</fullName>
    </submittedName>
</protein>